<evidence type="ECO:0000259" key="4">
    <source>
        <dbReference type="PROSITE" id="PS50835"/>
    </source>
</evidence>
<organism evidence="6 7">
    <name type="scientific">Stylophora pistillata</name>
    <name type="common">Smooth cauliflower coral</name>
    <dbReference type="NCBI Taxonomy" id="50429"/>
    <lineage>
        <taxon>Eukaryota</taxon>
        <taxon>Metazoa</taxon>
        <taxon>Cnidaria</taxon>
        <taxon>Anthozoa</taxon>
        <taxon>Hexacorallia</taxon>
        <taxon>Scleractinia</taxon>
        <taxon>Astrocoeniina</taxon>
        <taxon>Pocilloporidae</taxon>
        <taxon>Stylophora</taxon>
    </lineage>
</organism>
<feature type="domain" description="Ig-like" evidence="4">
    <location>
        <begin position="116"/>
        <end position="204"/>
    </location>
</feature>
<dbReference type="InterPro" id="IPR013783">
    <property type="entry name" value="Ig-like_fold"/>
</dbReference>
<dbReference type="InterPro" id="IPR003599">
    <property type="entry name" value="Ig_sub"/>
</dbReference>
<dbReference type="SUPFAM" id="SSF49265">
    <property type="entry name" value="Fibronectin type III"/>
    <property type="match status" value="1"/>
</dbReference>
<dbReference type="SMART" id="SM00060">
    <property type="entry name" value="FN3"/>
    <property type="match status" value="1"/>
</dbReference>
<dbReference type="GO" id="GO:0098609">
    <property type="term" value="P:cell-cell adhesion"/>
    <property type="evidence" value="ECO:0007669"/>
    <property type="project" value="TreeGrafter"/>
</dbReference>
<accession>A0A2B4S2F3</accession>
<name>A0A2B4S2F3_STYPI</name>
<evidence type="ECO:0000256" key="2">
    <source>
        <dbReference type="ARBA" id="ARBA00023157"/>
    </source>
</evidence>
<dbReference type="Pfam" id="PF13927">
    <property type="entry name" value="Ig_3"/>
    <property type="match status" value="1"/>
</dbReference>
<dbReference type="Pfam" id="PF00041">
    <property type="entry name" value="fn3"/>
    <property type="match status" value="1"/>
</dbReference>
<feature type="domain" description="Ig-like" evidence="4">
    <location>
        <begin position="25"/>
        <end position="115"/>
    </location>
</feature>
<keyword evidence="1" id="KW-0677">Repeat</keyword>
<dbReference type="PANTHER" id="PTHR44170:SF6">
    <property type="entry name" value="CONTACTIN"/>
    <property type="match status" value="1"/>
</dbReference>
<dbReference type="Proteomes" id="UP000225706">
    <property type="component" value="Unassembled WGS sequence"/>
</dbReference>
<dbReference type="PROSITE" id="PS50853">
    <property type="entry name" value="FN3"/>
    <property type="match status" value="1"/>
</dbReference>
<dbReference type="Gene3D" id="2.60.40.10">
    <property type="entry name" value="Immunoglobulins"/>
    <property type="match status" value="3"/>
</dbReference>
<dbReference type="SUPFAM" id="SSF48726">
    <property type="entry name" value="Immunoglobulin"/>
    <property type="match status" value="2"/>
</dbReference>
<dbReference type="STRING" id="50429.A0A2B4S2F3"/>
<evidence type="ECO:0000313" key="6">
    <source>
        <dbReference type="EMBL" id="PFX24081.1"/>
    </source>
</evidence>
<proteinExistence type="predicted"/>
<dbReference type="InterPro" id="IPR007110">
    <property type="entry name" value="Ig-like_dom"/>
</dbReference>
<sequence>MTEILFKTLVALVQLISLHWTSICDGTVYVPKRSFSVPEGSKLSINCSAKHEALTGWFTSSGQKITNDPSVRVYVISNGSLKYLVIPSVNKADRGTYECRGTKNKTQIRLDVEYSPVFVKESSTHETIFSSLQSNEEITLKCKFDGFPLPEIKFHFAGVELNSSDSRPGFVSHKFRVTRQSDFGFYSCVAKNKMGTKTHYIEVYERGPPEPPNNVQASSTCDSVNVTWEASRKDGGSPVTSYTVELLSEGESVASESLTNSSRFKTFTDLKNNTEYEVRLYSNNALGGGEWRSISLNTTVACPEKRGSSATNLKVFTSILSLLLVFVHLVL</sequence>
<feature type="signal peptide" evidence="3">
    <location>
        <begin position="1"/>
        <end position="26"/>
    </location>
</feature>
<dbReference type="InterPro" id="IPR013098">
    <property type="entry name" value="Ig_I-set"/>
</dbReference>
<keyword evidence="2" id="KW-1015">Disulfide bond</keyword>
<gene>
    <name evidence="6" type="primary">TTN</name>
    <name evidence="6" type="ORF">AWC38_SpisGene11350</name>
</gene>
<dbReference type="GO" id="GO:0016020">
    <property type="term" value="C:membrane"/>
    <property type="evidence" value="ECO:0007669"/>
    <property type="project" value="UniProtKB-SubCell"/>
</dbReference>
<feature type="chain" id="PRO_5012586489" evidence="3">
    <location>
        <begin position="27"/>
        <end position="331"/>
    </location>
</feature>
<dbReference type="InterPro" id="IPR003598">
    <property type="entry name" value="Ig_sub2"/>
</dbReference>
<dbReference type="InterPro" id="IPR003961">
    <property type="entry name" value="FN3_dom"/>
</dbReference>
<protein>
    <submittedName>
        <fullName evidence="6">Titin</fullName>
    </submittedName>
</protein>
<keyword evidence="7" id="KW-1185">Reference proteome</keyword>
<dbReference type="OrthoDB" id="6159398at2759"/>
<dbReference type="AlphaFoldDB" id="A0A2B4S2F3"/>
<dbReference type="EMBL" id="LSMT01000187">
    <property type="protein sequence ID" value="PFX24081.1"/>
    <property type="molecule type" value="Genomic_DNA"/>
</dbReference>
<evidence type="ECO:0000256" key="3">
    <source>
        <dbReference type="SAM" id="SignalP"/>
    </source>
</evidence>
<keyword evidence="3" id="KW-0732">Signal</keyword>
<reference evidence="7" key="1">
    <citation type="journal article" date="2017" name="bioRxiv">
        <title>Comparative analysis of the genomes of Stylophora pistillata and Acropora digitifera provides evidence for extensive differences between species of corals.</title>
        <authorList>
            <person name="Voolstra C.R."/>
            <person name="Li Y."/>
            <person name="Liew Y.J."/>
            <person name="Baumgarten S."/>
            <person name="Zoccola D."/>
            <person name="Flot J.-F."/>
            <person name="Tambutte S."/>
            <person name="Allemand D."/>
            <person name="Aranda M."/>
        </authorList>
    </citation>
    <scope>NUCLEOTIDE SEQUENCE [LARGE SCALE GENOMIC DNA]</scope>
</reference>
<evidence type="ECO:0000256" key="1">
    <source>
        <dbReference type="ARBA" id="ARBA00022737"/>
    </source>
</evidence>
<dbReference type="InterPro" id="IPR036179">
    <property type="entry name" value="Ig-like_dom_sf"/>
</dbReference>
<dbReference type="InterPro" id="IPR036116">
    <property type="entry name" value="FN3_sf"/>
</dbReference>
<dbReference type="SMART" id="SM00408">
    <property type="entry name" value="IGc2"/>
    <property type="match status" value="2"/>
</dbReference>
<dbReference type="PROSITE" id="PS50835">
    <property type="entry name" value="IG_LIKE"/>
    <property type="match status" value="2"/>
</dbReference>
<dbReference type="Pfam" id="PF07679">
    <property type="entry name" value="I-set"/>
    <property type="match status" value="1"/>
</dbReference>
<dbReference type="PANTHER" id="PTHR44170">
    <property type="entry name" value="PROTEIN SIDEKICK"/>
    <property type="match status" value="1"/>
</dbReference>
<comment type="caution">
    <text evidence="6">The sequence shown here is derived from an EMBL/GenBank/DDBJ whole genome shotgun (WGS) entry which is preliminary data.</text>
</comment>
<dbReference type="SMART" id="SM00409">
    <property type="entry name" value="IG"/>
    <property type="match status" value="2"/>
</dbReference>
<feature type="domain" description="Fibronectin type-III" evidence="5">
    <location>
        <begin position="208"/>
        <end position="304"/>
    </location>
</feature>
<evidence type="ECO:0000259" key="5">
    <source>
        <dbReference type="PROSITE" id="PS50853"/>
    </source>
</evidence>
<dbReference type="CDD" id="cd00063">
    <property type="entry name" value="FN3"/>
    <property type="match status" value="1"/>
</dbReference>
<evidence type="ECO:0000313" key="7">
    <source>
        <dbReference type="Proteomes" id="UP000225706"/>
    </source>
</evidence>